<evidence type="ECO:0000256" key="3">
    <source>
        <dbReference type="ARBA" id="ARBA00023015"/>
    </source>
</evidence>
<keyword evidence="4 7" id="KW-0238">DNA-binding</keyword>
<dbReference type="InterPro" id="IPR011006">
    <property type="entry name" value="CheY-like_superfamily"/>
</dbReference>
<evidence type="ECO:0000313" key="11">
    <source>
        <dbReference type="Proteomes" id="UP000326944"/>
    </source>
</evidence>
<keyword evidence="3" id="KW-0805">Transcription regulation</keyword>
<dbReference type="GO" id="GO:0000976">
    <property type="term" value="F:transcription cis-regulatory region binding"/>
    <property type="evidence" value="ECO:0007669"/>
    <property type="project" value="TreeGrafter"/>
</dbReference>
<protein>
    <submittedName>
        <fullName evidence="10">Response regulator transcription factor</fullName>
    </submittedName>
</protein>
<organism evidence="10 11">
    <name type="scientific">Sulfurimonas lithotrophica</name>
    <dbReference type="NCBI Taxonomy" id="2590022"/>
    <lineage>
        <taxon>Bacteria</taxon>
        <taxon>Pseudomonadati</taxon>
        <taxon>Campylobacterota</taxon>
        <taxon>Epsilonproteobacteria</taxon>
        <taxon>Campylobacterales</taxon>
        <taxon>Sulfurimonadaceae</taxon>
        <taxon>Sulfurimonas</taxon>
    </lineage>
</organism>
<evidence type="ECO:0000256" key="7">
    <source>
        <dbReference type="PROSITE-ProRule" id="PRU01091"/>
    </source>
</evidence>
<keyword evidence="11" id="KW-1185">Reference proteome</keyword>
<evidence type="ECO:0000259" key="9">
    <source>
        <dbReference type="PROSITE" id="PS51755"/>
    </source>
</evidence>
<dbReference type="Gene3D" id="1.10.10.10">
    <property type="entry name" value="Winged helix-like DNA-binding domain superfamily/Winged helix DNA-binding domain"/>
    <property type="match status" value="1"/>
</dbReference>
<dbReference type="PANTHER" id="PTHR48111">
    <property type="entry name" value="REGULATOR OF RPOS"/>
    <property type="match status" value="1"/>
</dbReference>
<dbReference type="CDD" id="cd00383">
    <property type="entry name" value="trans_reg_C"/>
    <property type="match status" value="1"/>
</dbReference>
<dbReference type="InterPro" id="IPR039420">
    <property type="entry name" value="WalR-like"/>
</dbReference>
<dbReference type="KEGG" id="sulg:FJR48_02165"/>
<dbReference type="EMBL" id="CP043617">
    <property type="protein sequence ID" value="QFR48593.1"/>
    <property type="molecule type" value="Genomic_DNA"/>
</dbReference>
<evidence type="ECO:0000256" key="5">
    <source>
        <dbReference type="ARBA" id="ARBA00023163"/>
    </source>
</evidence>
<dbReference type="InterPro" id="IPR001867">
    <property type="entry name" value="OmpR/PhoB-type_DNA-bd"/>
</dbReference>
<evidence type="ECO:0000256" key="6">
    <source>
        <dbReference type="PROSITE-ProRule" id="PRU00169"/>
    </source>
</evidence>
<keyword evidence="2" id="KW-0902">Two-component regulatory system</keyword>
<evidence type="ECO:0000256" key="1">
    <source>
        <dbReference type="ARBA" id="ARBA00022553"/>
    </source>
</evidence>
<dbReference type="Pfam" id="PF00072">
    <property type="entry name" value="Response_reg"/>
    <property type="match status" value="1"/>
</dbReference>
<keyword evidence="5" id="KW-0804">Transcription</keyword>
<dbReference type="InterPro" id="IPR001789">
    <property type="entry name" value="Sig_transdc_resp-reg_receiver"/>
</dbReference>
<reference evidence="10 11" key="1">
    <citation type="submission" date="2019-09" db="EMBL/GenBank/DDBJ databases">
        <title>Sulfurimonas gotlandica sp. nov., a chemoautotrophic and psychrotolerant epsilonproteobacterium isolated from a pelagic redoxcline, and an emended description of the genus Sulfurimonas.</title>
        <authorList>
            <person name="Wang S."/>
            <person name="Jiang L."/>
            <person name="Shao S."/>
        </authorList>
    </citation>
    <scope>NUCLEOTIDE SEQUENCE [LARGE SCALE GENOMIC DNA]</scope>
    <source>
        <strain evidence="10 11">GYSZ_1</strain>
    </source>
</reference>
<evidence type="ECO:0000256" key="2">
    <source>
        <dbReference type="ARBA" id="ARBA00023012"/>
    </source>
</evidence>
<dbReference type="Gene3D" id="3.40.50.2300">
    <property type="match status" value="1"/>
</dbReference>
<dbReference type="GO" id="GO:0005829">
    <property type="term" value="C:cytosol"/>
    <property type="evidence" value="ECO:0007669"/>
    <property type="project" value="TreeGrafter"/>
</dbReference>
<keyword evidence="1 6" id="KW-0597">Phosphoprotein</keyword>
<dbReference type="PROSITE" id="PS50110">
    <property type="entry name" value="RESPONSE_REGULATORY"/>
    <property type="match status" value="1"/>
</dbReference>
<evidence type="ECO:0000313" key="10">
    <source>
        <dbReference type="EMBL" id="QFR48593.1"/>
    </source>
</evidence>
<evidence type="ECO:0000256" key="4">
    <source>
        <dbReference type="ARBA" id="ARBA00023125"/>
    </source>
</evidence>
<dbReference type="SUPFAM" id="SSF52172">
    <property type="entry name" value="CheY-like"/>
    <property type="match status" value="1"/>
</dbReference>
<dbReference type="InterPro" id="IPR016032">
    <property type="entry name" value="Sig_transdc_resp-reg_C-effctor"/>
</dbReference>
<accession>A0A5P8NYS5</accession>
<proteinExistence type="predicted"/>
<dbReference type="Pfam" id="PF00486">
    <property type="entry name" value="Trans_reg_C"/>
    <property type="match status" value="1"/>
</dbReference>
<name>A0A5P8NYS5_9BACT</name>
<gene>
    <name evidence="10" type="ORF">FJR48_02165</name>
</gene>
<sequence length="223" mass="25888">MKKKLLLLEDDIALNETVVDYFENLDYEIVSVFSGNDALDAIYENNFDLLLLDVNVPDINGFEILKTIRKQDNTTPAIFITSLNSMADLESGYESGCDDYIRKPFALKELKLRVESILKREFFHISDTKVEVDSNIYYDTSNDILNIDGKEIQLNNKDAKLLKLFLQNKEKTLTHETIYDTLWDYDEEVSESALRTYIKNLRKLLGKEKIVSIKKLGYRFTSK</sequence>
<dbReference type="Proteomes" id="UP000326944">
    <property type="component" value="Chromosome"/>
</dbReference>
<dbReference type="OrthoDB" id="8912111at2"/>
<dbReference type="SUPFAM" id="SSF46894">
    <property type="entry name" value="C-terminal effector domain of the bipartite response regulators"/>
    <property type="match status" value="1"/>
</dbReference>
<dbReference type="GO" id="GO:0000156">
    <property type="term" value="F:phosphorelay response regulator activity"/>
    <property type="evidence" value="ECO:0007669"/>
    <property type="project" value="TreeGrafter"/>
</dbReference>
<dbReference type="CDD" id="cd17574">
    <property type="entry name" value="REC_OmpR"/>
    <property type="match status" value="1"/>
</dbReference>
<dbReference type="SMART" id="SM00862">
    <property type="entry name" value="Trans_reg_C"/>
    <property type="match status" value="1"/>
</dbReference>
<feature type="modified residue" description="4-aspartylphosphate" evidence="6">
    <location>
        <position position="53"/>
    </location>
</feature>
<dbReference type="SMART" id="SM00448">
    <property type="entry name" value="REC"/>
    <property type="match status" value="1"/>
</dbReference>
<feature type="DNA-binding region" description="OmpR/PhoB-type" evidence="7">
    <location>
        <begin position="127"/>
        <end position="222"/>
    </location>
</feature>
<dbReference type="AlphaFoldDB" id="A0A5P8NYS5"/>
<dbReference type="PROSITE" id="PS51755">
    <property type="entry name" value="OMPR_PHOB"/>
    <property type="match status" value="1"/>
</dbReference>
<dbReference type="RefSeq" id="WP_152306536.1">
    <property type="nucleotide sequence ID" value="NZ_CP043617.1"/>
</dbReference>
<evidence type="ECO:0000259" key="8">
    <source>
        <dbReference type="PROSITE" id="PS50110"/>
    </source>
</evidence>
<feature type="domain" description="Response regulatory" evidence="8">
    <location>
        <begin position="4"/>
        <end position="118"/>
    </location>
</feature>
<dbReference type="PANTHER" id="PTHR48111:SF21">
    <property type="entry name" value="DNA-BINDING DUAL MASTER TRANSCRIPTIONAL REGULATOR RPAA"/>
    <property type="match status" value="1"/>
</dbReference>
<dbReference type="GO" id="GO:0032993">
    <property type="term" value="C:protein-DNA complex"/>
    <property type="evidence" value="ECO:0007669"/>
    <property type="project" value="TreeGrafter"/>
</dbReference>
<dbReference type="GO" id="GO:0006355">
    <property type="term" value="P:regulation of DNA-templated transcription"/>
    <property type="evidence" value="ECO:0007669"/>
    <property type="project" value="InterPro"/>
</dbReference>
<dbReference type="InterPro" id="IPR036388">
    <property type="entry name" value="WH-like_DNA-bd_sf"/>
</dbReference>
<feature type="domain" description="OmpR/PhoB-type" evidence="9">
    <location>
        <begin position="127"/>
        <end position="222"/>
    </location>
</feature>